<dbReference type="PANTHER" id="PTHR35565:SF1">
    <property type="entry name" value="TYPE VI SECRETION SYSTEM CONTRACTILE SHEATH LARGE SUBUNIT"/>
    <property type="match status" value="1"/>
</dbReference>
<evidence type="ECO:0000313" key="3">
    <source>
        <dbReference type="EMBL" id="QEL19443.1"/>
    </source>
</evidence>
<sequence length="524" mass="55155">MALNLGVAPAPRDNHGVPAPTDPFRLAVLGDFSGRGGDFESAKPVLLNLEDFEATIAKLNPTVPLDGLPGDPSLTIQSLDDFEPDAVVRAVDHFTDLSDEDEKAEFLDSVLRHPNLRRAEGVWRGVDWLARRGRKSGRQIEVVLYDVSADNFATALSGDELSESVVYKALVADAVFGKKGKPWAAVMGLYDYDFTAAHAELLGRAARTLTDCGGPFLAGVSTTATDSATAIDEADAEAWAELRALPEAGLIGLATPRFLARRPYGEDFRPPEAFPYEEFKRDAVSESYVWAPAVFIPAGVLAQGYVADGWGFGAQKTRVLEGMTTHAYTDADDDDHLTLLDCWLDRKAAERLTGLGVMTALAVKSADSCQLTRLHSLGAGTPPADLYGRWGKSASAGPPRGRFGVSVVMDSEMTGTAPKRASGAAASSESSSESSASSETSESFASSDDSSSLSSDSDSPSSGGDDLAAMMAALDSPPADAPSDGADDIAAMMAALDAPVDDAPPPADAPDQSIEDMLKQLEDS</sequence>
<gene>
    <name evidence="3" type="ORF">PX52LOC_06515</name>
</gene>
<protein>
    <submittedName>
        <fullName evidence="3">Type VI secretion system contractile sheath large subunit</fullName>
    </submittedName>
</protein>
<dbReference type="OrthoDB" id="9764000at2"/>
<feature type="region of interest" description="Disordered" evidence="1">
    <location>
        <begin position="415"/>
        <end position="524"/>
    </location>
</feature>
<dbReference type="KEGG" id="lrs:PX52LOC_06515"/>
<dbReference type="EMBL" id="CP042425">
    <property type="protein sequence ID" value="QEL19443.1"/>
    <property type="molecule type" value="Genomic_DNA"/>
</dbReference>
<dbReference type="InterPro" id="IPR010269">
    <property type="entry name" value="T6SS_TssC-like"/>
</dbReference>
<organism evidence="3 4">
    <name type="scientific">Limnoglobus roseus</name>
    <dbReference type="NCBI Taxonomy" id="2598579"/>
    <lineage>
        <taxon>Bacteria</taxon>
        <taxon>Pseudomonadati</taxon>
        <taxon>Planctomycetota</taxon>
        <taxon>Planctomycetia</taxon>
        <taxon>Gemmatales</taxon>
        <taxon>Gemmataceae</taxon>
        <taxon>Limnoglobus</taxon>
    </lineage>
</organism>
<feature type="domain" description="TssC1 N-terminal" evidence="2">
    <location>
        <begin position="105"/>
        <end position="369"/>
    </location>
</feature>
<evidence type="ECO:0000259" key="2">
    <source>
        <dbReference type="Pfam" id="PF05943"/>
    </source>
</evidence>
<dbReference type="InterPro" id="IPR008312">
    <property type="entry name" value="T6SS_TssB1"/>
</dbReference>
<keyword evidence="4" id="KW-1185">Reference proteome</keyword>
<proteinExistence type="predicted"/>
<dbReference type="AlphaFoldDB" id="A0A5C1AMU7"/>
<accession>A0A5C1AMU7</accession>
<dbReference type="Pfam" id="PF05591">
    <property type="entry name" value="T6SS_VipA"/>
    <property type="match status" value="1"/>
</dbReference>
<dbReference type="Proteomes" id="UP000324974">
    <property type="component" value="Chromosome"/>
</dbReference>
<dbReference type="InterPro" id="IPR044031">
    <property type="entry name" value="TssC1_N"/>
</dbReference>
<evidence type="ECO:0000313" key="4">
    <source>
        <dbReference type="Proteomes" id="UP000324974"/>
    </source>
</evidence>
<dbReference type="PANTHER" id="PTHR35565">
    <property type="entry name" value="CYTOPLASMIC PROTEIN-RELATED"/>
    <property type="match status" value="1"/>
</dbReference>
<feature type="compositionally biased region" description="Low complexity" evidence="1">
    <location>
        <begin position="421"/>
        <end position="498"/>
    </location>
</feature>
<reference evidence="4" key="1">
    <citation type="submission" date="2019-08" db="EMBL/GenBank/DDBJ databases">
        <title>Limnoglobus roseus gen. nov., sp. nov., a novel freshwater planctomycete with a giant genome from the family Gemmataceae.</title>
        <authorList>
            <person name="Kulichevskaya I.S."/>
            <person name="Naumoff D.G."/>
            <person name="Miroshnikov K."/>
            <person name="Ivanova A."/>
            <person name="Philippov D.A."/>
            <person name="Hakobyan A."/>
            <person name="Rijpstra I.C."/>
            <person name="Sinninghe Damste J.S."/>
            <person name="Liesack W."/>
            <person name="Dedysh S.N."/>
        </authorList>
    </citation>
    <scope>NUCLEOTIDE SEQUENCE [LARGE SCALE GENOMIC DNA]</scope>
    <source>
        <strain evidence="4">PX52</strain>
    </source>
</reference>
<evidence type="ECO:0000256" key="1">
    <source>
        <dbReference type="SAM" id="MobiDB-lite"/>
    </source>
</evidence>
<dbReference type="Pfam" id="PF05943">
    <property type="entry name" value="VipB"/>
    <property type="match status" value="1"/>
</dbReference>
<name>A0A5C1AMU7_9BACT</name>